<feature type="non-terminal residue" evidence="1">
    <location>
        <position position="70"/>
    </location>
</feature>
<sequence>MIADLQVEKEYRLFDNFSRISSQDFEWLLNGIGPEILEKDTNYREAIRCTLWWSWLRSFKRTVSKLTMAW</sequence>
<evidence type="ECO:0000313" key="2">
    <source>
        <dbReference type="Proteomes" id="UP000838878"/>
    </source>
</evidence>
<dbReference type="EMBL" id="OV170225">
    <property type="protein sequence ID" value="CAH0726017.1"/>
    <property type="molecule type" value="Genomic_DNA"/>
</dbReference>
<organism evidence="1 2">
    <name type="scientific">Brenthis ino</name>
    <name type="common">lesser marbled fritillary</name>
    <dbReference type="NCBI Taxonomy" id="405034"/>
    <lineage>
        <taxon>Eukaryota</taxon>
        <taxon>Metazoa</taxon>
        <taxon>Ecdysozoa</taxon>
        <taxon>Arthropoda</taxon>
        <taxon>Hexapoda</taxon>
        <taxon>Insecta</taxon>
        <taxon>Pterygota</taxon>
        <taxon>Neoptera</taxon>
        <taxon>Endopterygota</taxon>
        <taxon>Lepidoptera</taxon>
        <taxon>Glossata</taxon>
        <taxon>Ditrysia</taxon>
        <taxon>Papilionoidea</taxon>
        <taxon>Nymphalidae</taxon>
        <taxon>Heliconiinae</taxon>
        <taxon>Argynnini</taxon>
        <taxon>Brenthis</taxon>
    </lineage>
</organism>
<protein>
    <submittedName>
        <fullName evidence="1">Uncharacterized protein</fullName>
    </submittedName>
</protein>
<reference evidence="1" key="1">
    <citation type="submission" date="2021-12" db="EMBL/GenBank/DDBJ databases">
        <authorList>
            <person name="Martin H S."/>
        </authorList>
    </citation>
    <scope>NUCLEOTIDE SEQUENCE</scope>
</reference>
<dbReference type="OrthoDB" id="6931870at2759"/>
<dbReference type="AlphaFoldDB" id="A0A8J9V685"/>
<dbReference type="Proteomes" id="UP000838878">
    <property type="component" value="Chromosome 5"/>
</dbReference>
<evidence type="ECO:0000313" key="1">
    <source>
        <dbReference type="EMBL" id="CAH0726017.1"/>
    </source>
</evidence>
<accession>A0A8J9V685</accession>
<name>A0A8J9V685_9NEOP</name>
<proteinExistence type="predicted"/>
<gene>
    <name evidence="1" type="ORF">BINO364_LOCUS11537</name>
</gene>
<keyword evidence="2" id="KW-1185">Reference proteome</keyword>